<comment type="catalytic activity">
    <reaction evidence="6">
        <text>9-ribosyl-trans-zeatin 5'-phosphate + H2O = trans-zeatin + D-ribose 5-phosphate</text>
        <dbReference type="Rhea" id="RHEA:48564"/>
        <dbReference type="ChEBI" id="CHEBI:15377"/>
        <dbReference type="ChEBI" id="CHEBI:16522"/>
        <dbReference type="ChEBI" id="CHEBI:78346"/>
        <dbReference type="ChEBI" id="CHEBI:87947"/>
        <dbReference type="EC" id="3.2.2.n1"/>
    </reaction>
</comment>
<dbReference type="OrthoDB" id="1186964at2759"/>
<evidence type="ECO:0000256" key="4">
    <source>
        <dbReference type="ARBA" id="ARBA00024884"/>
    </source>
</evidence>
<comment type="function">
    <text evidence="4">Cytokinin-activating enzyme working in the direct activation pathway. Phosphoribohydrolase that converts inactive cytokinin nucleotides to the biologically active free-base forms.</text>
</comment>
<evidence type="ECO:0000256" key="1">
    <source>
        <dbReference type="ARBA" id="ARBA00006763"/>
    </source>
</evidence>
<dbReference type="PANTHER" id="PTHR31223:SF70">
    <property type="entry name" value="LOG FAMILY PROTEIN YJL055W"/>
    <property type="match status" value="1"/>
</dbReference>
<keyword evidence="8" id="KW-1185">Reference proteome</keyword>
<gene>
    <name evidence="7" type="ORF">FNV43_RR02088</name>
</gene>
<name>A0A8K0MTU7_9ROSA</name>
<dbReference type="GO" id="GO:0005829">
    <property type="term" value="C:cytosol"/>
    <property type="evidence" value="ECO:0007669"/>
    <property type="project" value="TreeGrafter"/>
</dbReference>
<evidence type="ECO:0000313" key="8">
    <source>
        <dbReference type="Proteomes" id="UP000796880"/>
    </source>
</evidence>
<dbReference type="PANTHER" id="PTHR31223">
    <property type="entry name" value="LOG FAMILY PROTEIN YJL055W"/>
    <property type="match status" value="1"/>
</dbReference>
<dbReference type="EMBL" id="VOIH02000001">
    <property type="protein sequence ID" value="KAF3457430.1"/>
    <property type="molecule type" value="Genomic_DNA"/>
</dbReference>
<dbReference type="InterPro" id="IPR031100">
    <property type="entry name" value="LOG_fam"/>
</dbReference>
<dbReference type="Pfam" id="PF03641">
    <property type="entry name" value="Lysine_decarbox"/>
    <property type="match status" value="1"/>
</dbReference>
<dbReference type="GO" id="GO:0016799">
    <property type="term" value="F:hydrolase activity, hydrolyzing N-glycosyl compounds"/>
    <property type="evidence" value="ECO:0007669"/>
    <property type="project" value="TreeGrafter"/>
</dbReference>
<dbReference type="SUPFAM" id="SSF102405">
    <property type="entry name" value="MCP/YpsA-like"/>
    <property type="match status" value="1"/>
</dbReference>
<evidence type="ECO:0000256" key="6">
    <source>
        <dbReference type="ARBA" id="ARBA00049153"/>
    </source>
</evidence>
<organism evidence="7 8">
    <name type="scientific">Rhamnella rubrinervis</name>
    <dbReference type="NCBI Taxonomy" id="2594499"/>
    <lineage>
        <taxon>Eukaryota</taxon>
        <taxon>Viridiplantae</taxon>
        <taxon>Streptophyta</taxon>
        <taxon>Embryophyta</taxon>
        <taxon>Tracheophyta</taxon>
        <taxon>Spermatophyta</taxon>
        <taxon>Magnoliopsida</taxon>
        <taxon>eudicotyledons</taxon>
        <taxon>Gunneridae</taxon>
        <taxon>Pentapetalae</taxon>
        <taxon>rosids</taxon>
        <taxon>fabids</taxon>
        <taxon>Rosales</taxon>
        <taxon>Rhamnaceae</taxon>
        <taxon>rhamnoid group</taxon>
        <taxon>Rhamneae</taxon>
        <taxon>Rhamnella</taxon>
    </lineage>
</organism>
<sequence>MENPAIYLELEHKAYRAIKVFNSNLDDACNLRKLQLSELEELRNDAYENSKIQKARTKAFHDKRILRKTFDVGQKVLLYNSRLHIFPEKLRSRWSGPFIVKHVYAYGAIDIENPKNGGSKVLGIIPKALTATNITGMTVGTEIQVSTMHERISKMLEKSDAFIALPVAMVLWKKFSNALVQ</sequence>
<reference evidence="7" key="1">
    <citation type="submission" date="2020-03" db="EMBL/GenBank/DDBJ databases">
        <title>A high-quality chromosome-level genome assembly of a woody plant with both climbing and erect habits, Rhamnella rubrinervis.</title>
        <authorList>
            <person name="Lu Z."/>
            <person name="Yang Y."/>
            <person name="Zhu X."/>
            <person name="Sun Y."/>
        </authorList>
    </citation>
    <scope>NUCLEOTIDE SEQUENCE</scope>
    <source>
        <strain evidence="7">BYM</strain>
        <tissue evidence="7">Leaf</tissue>
    </source>
</reference>
<comment type="catalytic activity">
    <reaction evidence="5">
        <text>N(6)-(dimethylallyl)adenosine 5'-phosphate + H2O = N(6)-dimethylallyladenine + D-ribose 5-phosphate</text>
        <dbReference type="Rhea" id="RHEA:48560"/>
        <dbReference type="ChEBI" id="CHEBI:15377"/>
        <dbReference type="ChEBI" id="CHEBI:17660"/>
        <dbReference type="ChEBI" id="CHEBI:57526"/>
        <dbReference type="ChEBI" id="CHEBI:78346"/>
        <dbReference type="EC" id="3.2.2.n1"/>
    </reaction>
</comment>
<keyword evidence="3" id="KW-0203">Cytokinin biosynthesis</keyword>
<proteinExistence type="inferred from homology"/>
<comment type="caution">
    <text evidence="7">The sequence shown here is derived from an EMBL/GenBank/DDBJ whole genome shotgun (WGS) entry which is preliminary data.</text>
</comment>
<evidence type="ECO:0000256" key="3">
    <source>
        <dbReference type="ARBA" id="ARBA00022712"/>
    </source>
</evidence>
<dbReference type="EC" id="3.2.2.n1" evidence="2"/>
<accession>A0A8K0MTU7</accession>
<dbReference type="Gene3D" id="3.40.50.450">
    <property type="match status" value="1"/>
</dbReference>
<protein>
    <recommendedName>
        <fullName evidence="2">cytokinin riboside 5'-monophosphate phosphoribohydrolase</fullName>
        <ecNumber evidence="2">3.2.2.n1</ecNumber>
    </recommendedName>
</protein>
<dbReference type="Proteomes" id="UP000796880">
    <property type="component" value="Unassembled WGS sequence"/>
</dbReference>
<evidence type="ECO:0000256" key="5">
    <source>
        <dbReference type="ARBA" id="ARBA00047718"/>
    </source>
</evidence>
<comment type="similarity">
    <text evidence="1">Belongs to the LOG family.</text>
</comment>
<dbReference type="AlphaFoldDB" id="A0A8K0MTU7"/>
<dbReference type="GO" id="GO:0009691">
    <property type="term" value="P:cytokinin biosynthetic process"/>
    <property type="evidence" value="ECO:0007669"/>
    <property type="project" value="UniProtKB-KW"/>
</dbReference>
<evidence type="ECO:0000313" key="7">
    <source>
        <dbReference type="EMBL" id="KAF3457430.1"/>
    </source>
</evidence>
<evidence type="ECO:0000256" key="2">
    <source>
        <dbReference type="ARBA" id="ARBA00012205"/>
    </source>
</evidence>